<feature type="transmembrane region" description="Helical" evidence="10">
    <location>
        <begin position="157"/>
        <end position="176"/>
    </location>
</feature>
<dbReference type="InterPro" id="IPR026392">
    <property type="entry name" value="Exo/Archaeosortase_dom"/>
</dbReference>
<reference evidence="12" key="1">
    <citation type="submission" date="2019-02" db="EMBL/GenBank/DDBJ databases">
        <authorList>
            <person name="Li S.-H."/>
        </authorList>
    </citation>
    <scope>NUCLEOTIDE SEQUENCE</scope>
    <source>
        <strain evidence="12">IMCC14734</strain>
    </source>
</reference>
<dbReference type="InterPro" id="IPR051689">
    <property type="entry name" value="Sterol_desaturase/TMEM195"/>
</dbReference>
<feature type="transmembrane region" description="Helical" evidence="10">
    <location>
        <begin position="349"/>
        <end position="370"/>
    </location>
</feature>
<dbReference type="PANTHER" id="PTHR21624:SF1">
    <property type="entry name" value="ALKYLGLYCEROL MONOOXYGENASE"/>
    <property type="match status" value="1"/>
</dbReference>
<feature type="transmembrane region" description="Helical" evidence="10">
    <location>
        <begin position="286"/>
        <end position="305"/>
    </location>
</feature>
<feature type="domain" description="Fatty acid hydroxylase" evidence="11">
    <location>
        <begin position="86"/>
        <end position="222"/>
    </location>
</feature>
<keyword evidence="3" id="KW-0645">Protease</keyword>
<feature type="transmembrane region" description="Helical" evidence="10">
    <location>
        <begin position="133"/>
        <end position="151"/>
    </location>
</feature>
<dbReference type="InterPro" id="IPR019127">
    <property type="entry name" value="Exosortase"/>
</dbReference>
<dbReference type="Pfam" id="PF09721">
    <property type="entry name" value="Exosortase_EpsH"/>
    <property type="match status" value="1"/>
</dbReference>
<keyword evidence="5" id="KW-0378">Hydrolase</keyword>
<comment type="caution">
    <text evidence="12">The sequence shown here is derived from an EMBL/GenBank/DDBJ whole genome shotgun (WGS) entry which is preliminary data.</text>
</comment>
<gene>
    <name evidence="12" type="ORF">EYC98_18490</name>
</gene>
<feature type="transmembrane region" description="Helical" evidence="10">
    <location>
        <begin position="568"/>
        <end position="586"/>
    </location>
</feature>
<dbReference type="InterPro" id="IPR006694">
    <property type="entry name" value="Fatty_acid_hydroxylase"/>
</dbReference>
<sequence length="746" mass="83377">MNLSFAGIHALIFFGSALLLLILETLRRSQREPVRGRERWIVNLSLMLVVSMGGTLIFAAGPLDIAQAQQQAGESGWNLPLIVEILLVFLLLDFWRYWEHRVFHEVPLLWRVHLVHHSDTFVDVTTAERHHPFEALLTLPLAAMLVLALGLPPAGLMLYMIIAGMSALFTHANVRLPDRVDRRLRRVLVTPSVHAIHHGSTPALADSNYGAIFSCWDRMFGTYSDPETTRVDHFGLEYFHRRSERTLVQTMLQPFLYRAKMTAYEREPDELAAVAAITLGPTWVRALTLLGLILAFSGLAMWPTVVNLTSIWASTESYQYAWLVVPFFVYAMGWHYREELLRQTPQPDAAGLLLTAAALLLWSTAALVQIDLLQHIALVILLQGIFLAVLGRGLWLRFLPVFLVLLFMIPSGDVLEFPLRVLTLDMIVFFCQLVDLPYVLDGFRINVGDNNYVVLDACSGLSFVLLAMFLSYSLGSLLYRNLFKVVGLTMLGGLLGIVANGLRVNAIVWVDWISGTQMDLGAHQEYQLLALIFMLGGIFLVLSRLSLEAPTEKVTPTRPVEPSSLARYSPAAVAMTIGLMTLLQLFSGGNTTSGAEYQLPIEDDWVVDAARKTGTLQLQRAGAFQATVVLALPGNESLQTPRPTKAAGAWRETRVEKHEACAEQRCYPLIHTQWNMAKSDAEKHMYYAYHIGGRVTDSKLLYRLASGWNRLLGREESTGLISMMIDGDSPPIHELAGSYSRILQRL</sequence>
<evidence type="ECO:0000256" key="7">
    <source>
        <dbReference type="ARBA" id="ARBA00023002"/>
    </source>
</evidence>
<evidence type="ECO:0000256" key="10">
    <source>
        <dbReference type="SAM" id="Phobius"/>
    </source>
</evidence>
<accession>A0ABT3TKK0</accession>
<feature type="transmembrane region" description="Helical" evidence="10">
    <location>
        <begin position="485"/>
        <end position="508"/>
    </location>
</feature>
<dbReference type="PANTHER" id="PTHR21624">
    <property type="entry name" value="STEROL DESATURASE-RELATED PROTEIN"/>
    <property type="match status" value="1"/>
</dbReference>
<evidence type="ECO:0000313" key="12">
    <source>
        <dbReference type="EMBL" id="MCX2982856.1"/>
    </source>
</evidence>
<keyword evidence="4 10" id="KW-0812">Transmembrane</keyword>
<dbReference type="Pfam" id="PF04116">
    <property type="entry name" value="FA_hydroxylase"/>
    <property type="match status" value="1"/>
</dbReference>
<evidence type="ECO:0000259" key="11">
    <source>
        <dbReference type="Pfam" id="PF04116"/>
    </source>
</evidence>
<dbReference type="Proteomes" id="UP001143362">
    <property type="component" value="Unassembled WGS sequence"/>
</dbReference>
<dbReference type="RefSeq" id="WP_279246882.1">
    <property type="nucleotide sequence ID" value="NZ_SHNN01000004.1"/>
</dbReference>
<evidence type="ECO:0000256" key="4">
    <source>
        <dbReference type="ARBA" id="ARBA00022692"/>
    </source>
</evidence>
<feature type="transmembrane region" description="Helical" evidence="10">
    <location>
        <begin position="44"/>
        <end position="65"/>
    </location>
</feature>
<dbReference type="NCBIfam" id="TIGR04178">
    <property type="entry name" value="exo_archaeo"/>
    <property type="match status" value="1"/>
</dbReference>
<feature type="transmembrane region" description="Helical" evidence="10">
    <location>
        <begin position="452"/>
        <end position="473"/>
    </location>
</feature>
<evidence type="ECO:0000256" key="2">
    <source>
        <dbReference type="ARBA" id="ARBA00022475"/>
    </source>
</evidence>
<evidence type="ECO:0000256" key="9">
    <source>
        <dbReference type="ARBA" id="ARBA00023136"/>
    </source>
</evidence>
<feature type="transmembrane region" description="Helical" evidence="10">
    <location>
        <begin position="77"/>
        <end position="95"/>
    </location>
</feature>
<keyword evidence="8" id="KW-0443">Lipid metabolism</keyword>
<keyword evidence="6 10" id="KW-1133">Transmembrane helix</keyword>
<feature type="transmembrane region" description="Helical" evidence="10">
    <location>
        <begin position="317"/>
        <end position="337"/>
    </location>
</feature>
<comment type="subcellular location">
    <subcellularLocation>
        <location evidence="1">Cell membrane</location>
        <topology evidence="1">Multi-pass membrane protein</topology>
    </subcellularLocation>
</comment>
<name>A0ABT3TKK0_9GAMM</name>
<keyword evidence="7" id="KW-0560">Oxidoreductase</keyword>
<dbReference type="EMBL" id="SHNN01000004">
    <property type="protein sequence ID" value="MCX2982856.1"/>
    <property type="molecule type" value="Genomic_DNA"/>
</dbReference>
<evidence type="ECO:0000256" key="3">
    <source>
        <dbReference type="ARBA" id="ARBA00022670"/>
    </source>
</evidence>
<keyword evidence="2" id="KW-1003">Cell membrane</keyword>
<evidence type="ECO:0000256" key="8">
    <source>
        <dbReference type="ARBA" id="ARBA00023098"/>
    </source>
</evidence>
<feature type="transmembrane region" description="Helical" evidence="10">
    <location>
        <begin position="421"/>
        <end position="440"/>
    </location>
</feature>
<evidence type="ECO:0000256" key="6">
    <source>
        <dbReference type="ARBA" id="ARBA00022989"/>
    </source>
</evidence>
<feature type="transmembrane region" description="Helical" evidence="10">
    <location>
        <begin position="376"/>
        <end position="409"/>
    </location>
</feature>
<evidence type="ECO:0000256" key="5">
    <source>
        <dbReference type="ARBA" id="ARBA00022801"/>
    </source>
</evidence>
<evidence type="ECO:0000313" key="13">
    <source>
        <dbReference type="Proteomes" id="UP001143362"/>
    </source>
</evidence>
<keyword evidence="9 10" id="KW-0472">Membrane</keyword>
<proteinExistence type="predicted"/>
<protein>
    <recommendedName>
        <fullName evidence="11">Fatty acid hydroxylase domain-containing protein</fullName>
    </recommendedName>
</protein>
<evidence type="ECO:0000256" key="1">
    <source>
        <dbReference type="ARBA" id="ARBA00004651"/>
    </source>
</evidence>
<keyword evidence="13" id="KW-1185">Reference proteome</keyword>
<organism evidence="12 13">
    <name type="scientific">Candidatus Litorirhabdus singularis</name>
    <dbReference type="NCBI Taxonomy" id="2518993"/>
    <lineage>
        <taxon>Bacteria</taxon>
        <taxon>Pseudomonadati</taxon>
        <taxon>Pseudomonadota</taxon>
        <taxon>Gammaproteobacteria</taxon>
        <taxon>Cellvibrionales</taxon>
        <taxon>Halieaceae</taxon>
        <taxon>Candidatus Litorirhabdus</taxon>
    </lineage>
</organism>
<feature type="transmembrane region" description="Helical" evidence="10">
    <location>
        <begin position="528"/>
        <end position="547"/>
    </location>
</feature>
<feature type="transmembrane region" description="Helical" evidence="10">
    <location>
        <begin position="6"/>
        <end position="23"/>
    </location>
</feature>